<dbReference type="PRINTS" id="PR00081">
    <property type="entry name" value="GDHRDH"/>
</dbReference>
<dbReference type="Gene3D" id="3.40.50.720">
    <property type="entry name" value="NAD(P)-binding Rossmann-like Domain"/>
    <property type="match status" value="1"/>
</dbReference>
<dbReference type="InterPro" id="IPR020904">
    <property type="entry name" value="Sc_DH/Rdtase_CS"/>
</dbReference>
<dbReference type="GO" id="GO:0008202">
    <property type="term" value="P:steroid metabolic process"/>
    <property type="evidence" value="ECO:0007669"/>
    <property type="project" value="TreeGrafter"/>
</dbReference>
<dbReference type="InterPro" id="IPR002347">
    <property type="entry name" value="SDR_fam"/>
</dbReference>
<dbReference type="PANTHER" id="PTHR43313">
    <property type="entry name" value="SHORT-CHAIN DEHYDROGENASE/REDUCTASE FAMILY 9C"/>
    <property type="match status" value="1"/>
</dbReference>
<gene>
    <name evidence="2" type="ORF">COW36_22455</name>
</gene>
<comment type="caution">
    <text evidence="2">The sequence shown here is derived from an EMBL/GenBank/DDBJ whole genome shotgun (WGS) entry which is preliminary data.</text>
</comment>
<dbReference type="Pfam" id="PF00106">
    <property type="entry name" value="adh_short"/>
    <property type="match status" value="1"/>
</dbReference>
<dbReference type="GO" id="GO:0016491">
    <property type="term" value="F:oxidoreductase activity"/>
    <property type="evidence" value="ECO:0007669"/>
    <property type="project" value="TreeGrafter"/>
</dbReference>
<organism evidence="2 3">
    <name type="scientific">bacterium (Candidatus Blackallbacteria) CG17_big_fil_post_rev_8_21_14_2_50_48_46</name>
    <dbReference type="NCBI Taxonomy" id="2014261"/>
    <lineage>
        <taxon>Bacteria</taxon>
        <taxon>Candidatus Blackallbacteria</taxon>
    </lineage>
</organism>
<dbReference type="PRINTS" id="PR00080">
    <property type="entry name" value="SDRFAMILY"/>
</dbReference>
<dbReference type="EMBL" id="PFFQ01000062">
    <property type="protein sequence ID" value="PIW14234.1"/>
    <property type="molecule type" value="Genomic_DNA"/>
</dbReference>
<dbReference type="InterPro" id="IPR036291">
    <property type="entry name" value="NAD(P)-bd_dom_sf"/>
</dbReference>
<protein>
    <submittedName>
        <fullName evidence="2">Short-chain dehydrogenase/reductase</fullName>
    </submittedName>
</protein>
<proteinExistence type="inferred from homology"/>
<dbReference type="PROSITE" id="PS00061">
    <property type="entry name" value="ADH_SHORT"/>
    <property type="match status" value="1"/>
</dbReference>
<comment type="similarity">
    <text evidence="1">Belongs to the short-chain dehydrogenases/reductases (SDR) family.</text>
</comment>
<accession>A0A2M7FY45</accession>
<dbReference type="PANTHER" id="PTHR43313:SF1">
    <property type="entry name" value="3BETA-HYDROXYSTEROID DEHYDROGENASE DHS-16"/>
    <property type="match status" value="1"/>
</dbReference>
<evidence type="ECO:0000313" key="2">
    <source>
        <dbReference type="EMBL" id="PIW14234.1"/>
    </source>
</evidence>
<evidence type="ECO:0000313" key="3">
    <source>
        <dbReference type="Proteomes" id="UP000231019"/>
    </source>
</evidence>
<dbReference type="CDD" id="cd05374">
    <property type="entry name" value="17beta-HSD-like_SDR_c"/>
    <property type="match status" value="1"/>
</dbReference>
<evidence type="ECO:0000256" key="1">
    <source>
        <dbReference type="RuleBase" id="RU000363"/>
    </source>
</evidence>
<dbReference type="AlphaFoldDB" id="A0A2M7FY45"/>
<sequence>MSALPAVLITGASTGIGAACALHLADRGYRVYAGYRDLPAQSEARILPVRLDVTQTQDWQAVVEKIASENPESGLFALVNNAGIGLGGPIEYLPLEKFRQQFEVNFFAVIQGIQICLPLLRQGSPGKIVNISSVNGQIITPFLSPYCSSKFALEALTESLRHELAPWKIDCSLIQPGMVQTPIFIKSQHLFSELKNQIPEQGLKDYSEVFAAFEDLLGRISGKGIPPLAVAETLLKILNSPHPRLRYPVGKDAKIGLFLRKVLPDTLFESLLRKISIARSPR</sequence>
<dbReference type="SUPFAM" id="SSF51735">
    <property type="entry name" value="NAD(P)-binding Rossmann-fold domains"/>
    <property type="match status" value="1"/>
</dbReference>
<dbReference type="Proteomes" id="UP000231019">
    <property type="component" value="Unassembled WGS sequence"/>
</dbReference>
<name>A0A2M7FY45_9BACT</name>
<reference evidence="2 3" key="1">
    <citation type="submission" date="2017-09" db="EMBL/GenBank/DDBJ databases">
        <title>Depth-based differentiation of microbial function through sediment-hosted aquifers and enrichment of novel symbionts in the deep terrestrial subsurface.</title>
        <authorList>
            <person name="Probst A.J."/>
            <person name="Ladd B."/>
            <person name="Jarett J.K."/>
            <person name="Geller-Mcgrath D.E."/>
            <person name="Sieber C.M."/>
            <person name="Emerson J.B."/>
            <person name="Anantharaman K."/>
            <person name="Thomas B.C."/>
            <person name="Malmstrom R."/>
            <person name="Stieglmeier M."/>
            <person name="Klingl A."/>
            <person name="Woyke T."/>
            <person name="Ryan C.M."/>
            <person name="Banfield J.F."/>
        </authorList>
    </citation>
    <scope>NUCLEOTIDE SEQUENCE [LARGE SCALE GENOMIC DNA]</scope>
    <source>
        <strain evidence="2">CG17_big_fil_post_rev_8_21_14_2_50_48_46</strain>
    </source>
</reference>